<dbReference type="GO" id="GO:0015086">
    <property type="term" value="F:cadmium ion transmembrane transporter activity"/>
    <property type="evidence" value="ECO:0007669"/>
    <property type="project" value="TreeGrafter"/>
</dbReference>
<evidence type="ECO:0000259" key="9">
    <source>
        <dbReference type="Pfam" id="PF01545"/>
    </source>
</evidence>
<feature type="domain" description="Cation efflux protein transmembrane" evidence="9">
    <location>
        <begin position="15"/>
        <end position="206"/>
    </location>
</feature>
<evidence type="ECO:0000256" key="6">
    <source>
        <dbReference type="ARBA" id="ARBA00022989"/>
    </source>
</evidence>
<dbReference type="PANTHER" id="PTHR43840:SF15">
    <property type="entry name" value="MITOCHONDRIAL METAL TRANSPORTER 1-RELATED"/>
    <property type="match status" value="1"/>
</dbReference>
<dbReference type="GO" id="GO:0015093">
    <property type="term" value="F:ferrous iron transmembrane transporter activity"/>
    <property type="evidence" value="ECO:0007669"/>
    <property type="project" value="TreeGrafter"/>
</dbReference>
<dbReference type="Pfam" id="PF01545">
    <property type="entry name" value="Cation_efflux"/>
    <property type="match status" value="1"/>
</dbReference>
<keyword evidence="6 8" id="KW-1133">Transmembrane helix</keyword>
<dbReference type="Pfam" id="PF16916">
    <property type="entry name" value="ZT_dimer"/>
    <property type="match status" value="1"/>
</dbReference>
<dbReference type="InterPro" id="IPR027470">
    <property type="entry name" value="Cation_efflux_CTD"/>
</dbReference>
<dbReference type="RefSeq" id="WP_183677590.1">
    <property type="nucleotide sequence ID" value="NZ_BJXN01000008.1"/>
</dbReference>
<evidence type="ECO:0000256" key="7">
    <source>
        <dbReference type="ARBA" id="ARBA00023136"/>
    </source>
</evidence>
<proteinExistence type="inferred from homology"/>
<feature type="transmembrane region" description="Helical" evidence="8">
    <location>
        <begin position="12"/>
        <end position="30"/>
    </location>
</feature>
<dbReference type="AlphaFoldDB" id="A0A511RK36"/>
<protein>
    <submittedName>
        <fullName evidence="11">Cadmium transporter</fullName>
    </submittedName>
</protein>
<evidence type="ECO:0000313" key="11">
    <source>
        <dbReference type="EMBL" id="GEM90003.1"/>
    </source>
</evidence>
<evidence type="ECO:0000313" key="12">
    <source>
        <dbReference type="Proteomes" id="UP000321827"/>
    </source>
</evidence>
<sequence length="298" mass="31666">MKAQDARSLGLARWSVAVGLGVFGIKWLAWELTGSVAIYSDALESIVNIVAAVGALVALAVAVRPADATHPFGHTKAEYFSAVAEGALILFAAFEMLRAAWARFLNPQPFTEPALGLGLVALAGAITAGWAFLLLAQGRRVRSPALVADAQHLLTDVASTVGVLFGAGLAWRLGWWWLDPLVAAGVALNILVVGLRLVRRSVGGLMDEALPPDQVERIQRTIAANLDGALEYHDLRTRASGPRAFVEFHLVVPAAMTVEEAHAITDRLERALAEALPGAETVIHVEPESEAKHGGFRA</sequence>
<dbReference type="NCBIfam" id="TIGR01297">
    <property type="entry name" value="CDF"/>
    <property type="match status" value="1"/>
</dbReference>
<feature type="transmembrane region" description="Helical" evidence="8">
    <location>
        <begin position="114"/>
        <end position="136"/>
    </location>
</feature>
<comment type="subcellular location">
    <subcellularLocation>
        <location evidence="1">Cell membrane</location>
        <topology evidence="1">Multi-pass membrane protein</topology>
    </subcellularLocation>
</comment>
<dbReference type="InterPro" id="IPR058533">
    <property type="entry name" value="Cation_efflux_TM"/>
</dbReference>
<evidence type="ECO:0000256" key="3">
    <source>
        <dbReference type="ARBA" id="ARBA00022448"/>
    </source>
</evidence>
<comment type="caution">
    <text evidence="11">The sequence shown here is derived from an EMBL/GenBank/DDBJ whole genome shotgun (WGS) entry which is preliminary data.</text>
</comment>
<keyword evidence="7 8" id="KW-0472">Membrane</keyword>
<keyword evidence="3" id="KW-0813">Transport</keyword>
<dbReference type="Gene3D" id="3.30.70.1350">
    <property type="entry name" value="Cation efflux protein, cytoplasmic domain"/>
    <property type="match status" value="1"/>
</dbReference>
<feature type="domain" description="Cation efflux protein cytoplasmic" evidence="10">
    <location>
        <begin position="210"/>
        <end position="288"/>
    </location>
</feature>
<dbReference type="InterPro" id="IPR002524">
    <property type="entry name" value="Cation_efflux"/>
</dbReference>
<dbReference type="EMBL" id="BJXN01000008">
    <property type="protein sequence ID" value="GEM90003.1"/>
    <property type="molecule type" value="Genomic_DNA"/>
</dbReference>
<reference evidence="11 12" key="1">
    <citation type="submission" date="2019-07" db="EMBL/GenBank/DDBJ databases">
        <title>Whole genome shotgun sequence of Oceanithermus desulfurans NBRC 100063.</title>
        <authorList>
            <person name="Hosoyama A."/>
            <person name="Uohara A."/>
            <person name="Ohji S."/>
            <person name="Ichikawa N."/>
        </authorList>
    </citation>
    <scope>NUCLEOTIDE SEQUENCE [LARGE SCALE GENOMIC DNA]</scope>
    <source>
        <strain evidence="11 12">NBRC 100063</strain>
    </source>
</reference>
<evidence type="ECO:0000259" key="10">
    <source>
        <dbReference type="Pfam" id="PF16916"/>
    </source>
</evidence>
<dbReference type="GO" id="GO:0006882">
    <property type="term" value="P:intracellular zinc ion homeostasis"/>
    <property type="evidence" value="ECO:0007669"/>
    <property type="project" value="TreeGrafter"/>
</dbReference>
<evidence type="ECO:0000256" key="4">
    <source>
        <dbReference type="ARBA" id="ARBA00022475"/>
    </source>
</evidence>
<accession>A0A511RK36</accession>
<evidence type="ECO:0000256" key="8">
    <source>
        <dbReference type="SAM" id="Phobius"/>
    </source>
</evidence>
<dbReference type="Gene3D" id="1.20.1510.10">
    <property type="entry name" value="Cation efflux protein transmembrane domain"/>
    <property type="match status" value="1"/>
</dbReference>
<evidence type="ECO:0000256" key="1">
    <source>
        <dbReference type="ARBA" id="ARBA00004651"/>
    </source>
</evidence>
<dbReference type="InterPro" id="IPR036837">
    <property type="entry name" value="Cation_efflux_CTD_sf"/>
</dbReference>
<feature type="transmembrane region" description="Helical" evidence="8">
    <location>
        <begin position="77"/>
        <end position="94"/>
    </location>
</feature>
<dbReference type="SUPFAM" id="SSF161111">
    <property type="entry name" value="Cation efflux protein transmembrane domain-like"/>
    <property type="match status" value="1"/>
</dbReference>
<dbReference type="Proteomes" id="UP000321827">
    <property type="component" value="Unassembled WGS sequence"/>
</dbReference>
<comment type="similarity">
    <text evidence="2">Belongs to the cation diffusion facilitator (CDF) transporter (TC 2.A.4) family.</text>
</comment>
<dbReference type="PANTHER" id="PTHR43840">
    <property type="entry name" value="MITOCHONDRIAL METAL TRANSPORTER 1-RELATED"/>
    <property type="match status" value="1"/>
</dbReference>
<dbReference type="InterPro" id="IPR027469">
    <property type="entry name" value="Cation_efflux_TMD_sf"/>
</dbReference>
<feature type="transmembrane region" description="Helical" evidence="8">
    <location>
        <begin position="42"/>
        <end position="65"/>
    </location>
</feature>
<dbReference type="GO" id="GO:0015341">
    <property type="term" value="F:zinc efflux antiporter activity"/>
    <property type="evidence" value="ECO:0007669"/>
    <property type="project" value="TreeGrafter"/>
</dbReference>
<dbReference type="InterPro" id="IPR050291">
    <property type="entry name" value="CDF_Transporter"/>
</dbReference>
<organism evidence="11 12">
    <name type="scientific">Oceanithermus desulfurans NBRC 100063</name>
    <dbReference type="NCBI Taxonomy" id="1227550"/>
    <lineage>
        <taxon>Bacteria</taxon>
        <taxon>Thermotogati</taxon>
        <taxon>Deinococcota</taxon>
        <taxon>Deinococci</taxon>
        <taxon>Thermales</taxon>
        <taxon>Thermaceae</taxon>
        <taxon>Oceanithermus</taxon>
    </lineage>
</organism>
<feature type="transmembrane region" description="Helical" evidence="8">
    <location>
        <begin position="157"/>
        <end position="175"/>
    </location>
</feature>
<dbReference type="FunFam" id="3.30.70.1350:FF:000002">
    <property type="entry name" value="Ferrous-iron efflux pump FieF"/>
    <property type="match status" value="1"/>
</dbReference>
<gene>
    <name evidence="11" type="ORF">ODE01S_14370</name>
</gene>
<name>A0A511RK36_9DEIN</name>
<dbReference type="SUPFAM" id="SSF160240">
    <property type="entry name" value="Cation efflux protein cytoplasmic domain-like"/>
    <property type="match status" value="1"/>
</dbReference>
<feature type="transmembrane region" description="Helical" evidence="8">
    <location>
        <begin position="181"/>
        <end position="198"/>
    </location>
</feature>
<evidence type="ECO:0000256" key="2">
    <source>
        <dbReference type="ARBA" id="ARBA00008114"/>
    </source>
</evidence>
<keyword evidence="5 8" id="KW-0812">Transmembrane</keyword>
<evidence type="ECO:0000256" key="5">
    <source>
        <dbReference type="ARBA" id="ARBA00022692"/>
    </source>
</evidence>
<keyword evidence="4" id="KW-1003">Cell membrane</keyword>
<dbReference type="GO" id="GO:0005886">
    <property type="term" value="C:plasma membrane"/>
    <property type="evidence" value="ECO:0007669"/>
    <property type="project" value="UniProtKB-SubCell"/>
</dbReference>